<proteinExistence type="predicted"/>
<evidence type="ECO:0000256" key="1">
    <source>
        <dbReference type="SAM" id="MobiDB-lite"/>
    </source>
</evidence>
<sequence>MAKSMRCKREKRLRAIRRDMVEPFYENKDAAKLAALEAAMNAPKLPVKQTTTTSSSAMEAAEPTSAANGMDIEMADDNNQNKGSLKPTGGVGKSSKRQFKVGKGKRHGKGKGKGKLKRRHI</sequence>
<dbReference type="AlphaFoldDB" id="W9RDF8"/>
<organism evidence="2 3">
    <name type="scientific">Morus notabilis</name>
    <dbReference type="NCBI Taxonomy" id="981085"/>
    <lineage>
        <taxon>Eukaryota</taxon>
        <taxon>Viridiplantae</taxon>
        <taxon>Streptophyta</taxon>
        <taxon>Embryophyta</taxon>
        <taxon>Tracheophyta</taxon>
        <taxon>Spermatophyta</taxon>
        <taxon>Magnoliopsida</taxon>
        <taxon>eudicotyledons</taxon>
        <taxon>Gunneridae</taxon>
        <taxon>Pentapetalae</taxon>
        <taxon>rosids</taxon>
        <taxon>fabids</taxon>
        <taxon>Rosales</taxon>
        <taxon>Moraceae</taxon>
        <taxon>Moreae</taxon>
        <taxon>Morus</taxon>
    </lineage>
</organism>
<evidence type="ECO:0000313" key="2">
    <source>
        <dbReference type="EMBL" id="EXB83252.1"/>
    </source>
</evidence>
<accession>W9RDF8</accession>
<feature type="compositionally biased region" description="Basic residues" evidence="1">
    <location>
        <begin position="94"/>
        <end position="121"/>
    </location>
</feature>
<dbReference type="OrthoDB" id="1922182at2759"/>
<dbReference type="Proteomes" id="UP000030645">
    <property type="component" value="Unassembled WGS sequence"/>
</dbReference>
<dbReference type="eggNOG" id="ENOG502S3PP">
    <property type="taxonomic scope" value="Eukaryota"/>
</dbReference>
<feature type="compositionally biased region" description="Low complexity" evidence="1">
    <location>
        <begin position="50"/>
        <end position="67"/>
    </location>
</feature>
<keyword evidence="3" id="KW-1185">Reference proteome</keyword>
<reference evidence="3" key="1">
    <citation type="submission" date="2013-01" db="EMBL/GenBank/DDBJ databases">
        <title>Draft Genome Sequence of a Mulberry Tree, Morus notabilis C.K. Schneid.</title>
        <authorList>
            <person name="He N."/>
            <person name="Zhao S."/>
        </authorList>
    </citation>
    <scope>NUCLEOTIDE SEQUENCE</scope>
</reference>
<gene>
    <name evidence="2" type="ORF">L484_011546</name>
</gene>
<feature type="region of interest" description="Disordered" evidence="1">
    <location>
        <begin position="46"/>
        <end position="121"/>
    </location>
</feature>
<protein>
    <submittedName>
        <fullName evidence="2">Uncharacterized protein</fullName>
    </submittedName>
</protein>
<name>W9RDF8_9ROSA</name>
<dbReference type="EMBL" id="KE344881">
    <property type="protein sequence ID" value="EXB83252.1"/>
    <property type="molecule type" value="Genomic_DNA"/>
</dbReference>
<dbReference type="PANTHER" id="PTHR36320">
    <property type="entry name" value="OS04G0611300 PROTEIN"/>
    <property type="match status" value="1"/>
</dbReference>
<dbReference type="PANTHER" id="PTHR36320:SF1">
    <property type="entry name" value="OS04G0611300 PROTEIN"/>
    <property type="match status" value="1"/>
</dbReference>
<dbReference type="KEGG" id="mnt:21394798"/>
<evidence type="ECO:0000313" key="3">
    <source>
        <dbReference type="Proteomes" id="UP000030645"/>
    </source>
</evidence>
<dbReference type="STRING" id="981085.W9RDF8"/>